<dbReference type="InterPro" id="IPR045889">
    <property type="entry name" value="MES/HNL"/>
</dbReference>
<feature type="domain" description="AB hydrolase-1" evidence="1">
    <location>
        <begin position="3"/>
        <end position="231"/>
    </location>
</feature>
<dbReference type="InterPro" id="IPR029058">
    <property type="entry name" value="AB_hydrolase_fold"/>
</dbReference>
<comment type="caution">
    <text evidence="2">The sequence shown here is derived from an EMBL/GenBank/DDBJ whole genome shotgun (WGS) entry which is preliminary data.</text>
</comment>
<dbReference type="EMBL" id="BOOR01000094">
    <property type="protein sequence ID" value="GII59720.1"/>
    <property type="molecule type" value="Genomic_DNA"/>
</dbReference>
<dbReference type="PANTHER" id="PTHR10992">
    <property type="entry name" value="METHYLESTERASE FAMILY MEMBER"/>
    <property type="match status" value="1"/>
</dbReference>
<evidence type="ECO:0000313" key="3">
    <source>
        <dbReference type="Proteomes" id="UP000605992"/>
    </source>
</evidence>
<evidence type="ECO:0000313" key="2">
    <source>
        <dbReference type="EMBL" id="GII59720.1"/>
    </source>
</evidence>
<dbReference type="Pfam" id="PF12697">
    <property type="entry name" value="Abhydrolase_6"/>
    <property type="match status" value="1"/>
</dbReference>
<proteinExistence type="predicted"/>
<sequence length="239" mass="25991">MQFVLVHGGWHGGWCWDAVAARFRADGHQVSAPTLRGSEEGDVDRAGVTLTAIGEGLIAAIKQQGLEDFVLVGHSGGGPVIQYVADRFPEMTRRVVFVDAWVLRDGEAIHDVLPKHHAEAQRASAAQRPDQTISMNLDVWKANFMNGTTEEQSAAAADRLVPAPLGWLAEPISLPRFWTAQLPAGYVFLRDDKAVPAELYREMADRLGNPRIVECEGPHEAMLTHPEALATALLTAGTD</sequence>
<dbReference type="GO" id="GO:0080030">
    <property type="term" value="F:methyl indole-3-acetate esterase activity"/>
    <property type="evidence" value="ECO:0007669"/>
    <property type="project" value="TreeGrafter"/>
</dbReference>
<dbReference type="RefSeq" id="WP_203949757.1">
    <property type="nucleotide sequence ID" value="NZ_BOOR01000094.1"/>
</dbReference>
<keyword evidence="3" id="KW-1185">Reference proteome</keyword>
<name>A0A8J3Y2I1_9ACTN</name>
<dbReference type="InterPro" id="IPR000073">
    <property type="entry name" value="AB_hydrolase_1"/>
</dbReference>
<dbReference type="PANTHER" id="PTHR10992:SF1086">
    <property type="entry name" value="AB HYDROLASE-1 DOMAIN-CONTAINING PROTEIN"/>
    <property type="match status" value="1"/>
</dbReference>
<gene>
    <name evidence="2" type="ORF">Pth03_81090</name>
</gene>
<dbReference type="Proteomes" id="UP000605992">
    <property type="component" value="Unassembled WGS sequence"/>
</dbReference>
<organism evidence="2 3">
    <name type="scientific">Planotetraspora thailandica</name>
    <dbReference type="NCBI Taxonomy" id="487172"/>
    <lineage>
        <taxon>Bacteria</taxon>
        <taxon>Bacillati</taxon>
        <taxon>Actinomycetota</taxon>
        <taxon>Actinomycetes</taxon>
        <taxon>Streptosporangiales</taxon>
        <taxon>Streptosporangiaceae</taxon>
        <taxon>Planotetraspora</taxon>
    </lineage>
</organism>
<dbReference type="Gene3D" id="3.40.50.1820">
    <property type="entry name" value="alpha/beta hydrolase"/>
    <property type="match status" value="1"/>
</dbReference>
<dbReference type="SUPFAM" id="SSF53474">
    <property type="entry name" value="alpha/beta-Hydrolases"/>
    <property type="match status" value="1"/>
</dbReference>
<reference evidence="2" key="1">
    <citation type="submission" date="2021-01" db="EMBL/GenBank/DDBJ databases">
        <title>Whole genome shotgun sequence of Planotetraspora thailandica NBRC 104271.</title>
        <authorList>
            <person name="Komaki H."/>
            <person name="Tamura T."/>
        </authorList>
    </citation>
    <scope>NUCLEOTIDE SEQUENCE</scope>
    <source>
        <strain evidence="2">NBRC 104271</strain>
    </source>
</reference>
<dbReference type="GO" id="GO:0080032">
    <property type="term" value="F:methyl jasmonate esterase activity"/>
    <property type="evidence" value="ECO:0007669"/>
    <property type="project" value="TreeGrafter"/>
</dbReference>
<dbReference type="AlphaFoldDB" id="A0A8J3Y2I1"/>
<accession>A0A8J3Y2I1</accession>
<evidence type="ECO:0000259" key="1">
    <source>
        <dbReference type="Pfam" id="PF12697"/>
    </source>
</evidence>
<protein>
    <recommendedName>
        <fullName evidence="1">AB hydrolase-1 domain-containing protein</fullName>
    </recommendedName>
</protein>